<protein>
    <submittedName>
        <fullName evidence="1">Uncharacterized protein</fullName>
    </submittedName>
</protein>
<evidence type="ECO:0000313" key="1">
    <source>
        <dbReference type="EMBL" id="GFD49604.1"/>
    </source>
</evidence>
<dbReference type="AlphaFoldDB" id="A0A699WYG8"/>
<accession>A0A699WYG8</accession>
<feature type="non-terminal residue" evidence="1">
    <location>
        <position position="1"/>
    </location>
</feature>
<proteinExistence type="predicted"/>
<gene>
    <name evidence="1" type="ORF">Tci_921573</name>
</gene>
<reference evidence="1" key="1">
    <citation type="journal article" date="2019" name="Sci. Rep.">
        <title>Draft genome of Tanacetum cinerariifolium, the natural source of mosquito coil.</title>
        <authorList>
            <person name="Yamashiro T."/>
            <person name="Shiraishi A."/>
            <person name="Satake H."/>
            <person name="Nakayama K."/>
        </authorList>
    </citation>
    <scope>NUCLEOTIDE SEQUENCE</scope>
</reference>
<feature type="non-terminal residue" evidence="1">
    <location>
        <position position="97"/>
    </location>
</feature>
<dbReference type="EMBL" id="BKCJ011744451">
    <property type="protein sequence ID" value="GFD49604.1"/>
    <property type="molecule type" value="Genomic_DNA"/>
</dbReference>
<organism evidence="1">
    <name type="scientific">Tanacetum cinerariifolium</name>
    <name type="common">Dalmatian daisy</name>
    <name type="synonym">Chrysanthemum cinerariifolium</name>
    <dbReference type="NCBI Taxonomy" id="118510"/>
    <lineage>
        <taxon>Eukaryota</taxon>
        <taxon>Viridiplantae</taxon>
        <taxon>Streptophyta</taxon>
        <taxon>Embryophyta</taxon>
        <taxon>Tracheophyta</taxon>
        <taxon>Spermatophyta</taxon>
        <taxon>Magnoliopsida</taxon>
        <taxon>eudicotyledons</taxon>
        <taxon>Gunneridae</taxon>
        <taxon>Pentapetalae</taxon>
        <taxon>asterids</taxon>
        <taxon>campanulids</taxon>
        <taxon>Asterales</taxon>
        <taxon>Asteraceae</taxon>
        <taxon>Asteroideae</taxon>
        <taxon>Anthemideae</taxon>
        <taxon>Anthemidinae</taxon>
        <taxon>Tanacetum</taxon>
    </lineage>
</organism>
<sequence length="97" mass="10361">PGVVEGRKPEFGREVAGLAGLKVVAVGDVGVGQALYPGLAAPGQGPVFAHRGRENVVVLRVYAVESKVALHQRQRLVGVHFGRERPAREVAIDHHLE</sequence>
<name>A0A699WYG8_TANCI</name>
<comment type="caution">
    <text evidence="1">The sequence shown here is derived from an EMBL/GenBank/DDBJ whole genome shotgun (WGS) entry which is preliminary data.</text>
</comment>